<feature type="domain" description="FAD-dependent urate hydroxylase HpyO/Asp monooxygenase CreE-like FAD/NAD(P)-binding" evidence="1">
    <location>
        <begin position="5"/>
        <end position="149"/>
    </location>
</feature>
<evidence type="ECO:0000259" key="1">
    <source>
        <dbReference type="Pfam" id="PF13454"/>
    </source>
</evidence>
<accession>A0A5D4RQS5</accession>
<gene>
    <name evidence="2" type="ORF">FZD51_01040</name>
</gene>
<dbReference type="InterPro" id="IPR038732">
    <property type="entry name" value="HpyO/CreE_NAD-binding"/>
</dbReference>
<dbReference type="SUPFAM" id="SSF51905">
    <property type="entry name" value="FAD/NAD(P)-binding domain"/>
    <property type="match status" value="2"/>
</dbReference>
<dbReference type="RefSeq" id="WP_148973045.1">
    <property type="nucleotide sequence ID" value="NZ_JBNIKU010000005.1"/>
</dbReference>
<evidence type="ECO:0000313" key="3">
    <source>
        <dbReference type="Proteomes" id="UP000322139"/>
    </source>
</evidence>
<protein>
    <submittedName>
        <fullName evidence="2">Lysine N(6)-hydroxylase/L-ornithine N(5)-oxygenase family protein</fullName>
    </submittedName>
</protein>
<dbReference type="EMBL" id="VTER01000001">
    <property type="protein sequence ID" value="TYS52064.1"/>
    <property type="molecule type" value="Genomic_DNA"/>
</dbReference>
<dbReference type="InterPro" id="IPR036188">
    <property type="entry name" value="FAD/NAD-bd_sf"/>
</dbReference>
<dbReference type="Pfam" id="PF13454">
    <property type="entry name" value="NAD_binding_9"/>
    <property type="match status" value="1"/>
</dbReference>
<dbReference type="Gene3D" id="3.50.50.60">
    <property type="entry name" value="FAD/NAD(P)-binding domain"/>
    <property type="match status" value="1"/>
</dbReference>
<evidence type="ECO:0000313" key="2">
    <source>
        <dbReference type="EMBL" id="TYS52064.1"/>
    </source>
</evidence>
<dbReference type="PANTHER" id="PTHR38663">
    <property type="match status" value="1"/>
</dbReference>
<reference evidence="2 3" key="1">
    <citation type="submission" date="2019-08" db="EMBL/GenBank/DDBJ databases">
        <title>Bacillus genomes from the desert of Cuatro Cienegas, Coahuila.</title>
        <authorList>
            <person name="Olmedo-Alvarez G."/>
        </authorList>
    </citation>
    <scope>NUCLEOTIDE SEQUENCE [LARGE SCALE GENOMIC DNA]</scope>
    <source>
        <strain evidence="2 3">CH446_14T</strain>
    </source>
</reference>
<dbReference type="Proteomes" id="UP000322139">
    <property type="component" value="Unassembled WGS sequence"/>
</dbReference>
<dbReference type="PANTHER" id="PTHR38663:SF1">
    <property type="entry name" value="L-ORNITHINE N(5)-MONOOXYGENASE"/>
    <property type="match status" value="1"/>
</dbReference>
<comment type="caution">
    <text evidence="2">The sequence shown here is derived from an EMBL/GenBank/DDBJ whole genome shotgun (WGS) entry which is preliminary data.</text>
</comment>
<dbReference type="AlphaFoldDB" id="A0A5D4RQS5"/>
<name>A0A5D4RQS5_9BACI</name>
<organism evidence="2 3">
    <name type="scientific">Bacillus infantis</name>
    <dbReference type="NCBI Taxonomy" id="324767"/>
    <lineage>
        <taxon>Bacteria</taxon>
        <taxon>Bacillati</taxon>
        <taxon>Bacillota</taxon>
        <taxon>Bacilli</taxon>
        <taxon>Bacillales</taxon>
        <taxon>Bacillaceae</taxon>
        <taxon>Bacillus</taxon>
    </lineage>
</organism>
<sequence>MKEWVIVGGGIQGVTLAAFLLRKKEVSLEGLSIIDPHHEPLFNWNHCTSAISMPYLRSPSVHHIDDGPFSLQKFAGDTKQKGAYYGRYKRPSLKLFNEHCQHVIQDTDMKDSWVQGRVKEAMGTEGGWRVALQDGRTLETKNLAIAIGIGEQPLLPEWAISLREEGCPSIYHIFEKGMPALEHLQVPITVLGGGISAVHLAISLSTQYPGQAALLKRHPFRVHDFDSDPGWLGPKKQYGFRKLESWKEKRRQIIKARNKGSLPFDLLAKIKQLAREDKLHLIDGHVERAGWSGEGISMFNEEGELIHQTGTVVLATGFQPGLPGREWLAPFIENHSLPCAKCGYPIVGHSLQWSRGLYVTGALAELEIGPIARNISGARQAAERITSSL</sequence>
<proteinExistence type="predicted"/>